<dbReference type="RefSeq" id="WP_070079401.1">
    <property type="nucleotide sequence ID" value="NZ_CP017415.1"/>
</dbReference>
<dbReference type="KEGG" id="aprs:BI364_14845"/>
<sequence>MEVRHLLDRWSQESRQRDRLRTIQLRLDAVTVAQLHALEDMYPGHSLGHIANDLLRAALADLEATLPYEPGPRILREDEFGDPVYEDIGPTPRFLALTQQYLKTLDQQKEADPPA</sequence>
<dbReference type="AlphaFoldDB" id="A0A1D8IR74"/>
<proteinExistence type="predicted"/>
<evidence type="ECO:0000313" key="2">
    <source>
        <dbReference type="Proteomes" id="UP000095401"/>
    </source>
</evidence>
<protein>
    <recommendedName>
        <fullName evidence="3">Type 1 pili tip component</fullName>
    </recommendedName>
</protein>
<keyword evidence="2" id="KW-1185">Reference proteome</keyword>
<reference evidence="2" key="1">
    <citation type="submission" date="2016-09" db="EMBL/GenBank/DDBJ databases">
        <title>Acidihalobacter prosperus F5.</title>
        <authorList>
            <person name="Khaleque H.N."/>
            <person name="Ramsay J.P."/>
            <person name="Kaksonen A.H."/>
            <person name="Boxall N.J."/>
            <person name="Watkin E.L.J."/>
        </authorList>
    </citation>
    <scope>NUCLEOTIDE SEQUENCE [LARGE SCALE GENOMIC DNA]</scope>
    <source>
        <strain evidence="2">F5</strain>
    </source>
</reference>
<evidence type="ECO:0008006" key="3">
    <source>
        <dbReference type="Google" id="ProtNLM"/>
    </source>
</evidence>
<gene>
    <name evidence="1" type="ORF">BI364_14845</name>
</gene>
<dbReference type="Proteomes" id="UP000095401">
    <property type="component" value="Chromosome"/>
</dbReference>
<evidence type="ECO:0000313" key="1">
    <source>
        <dbReference type="EMBL" id="AOU99048.1"/>
    </source>
</evidence>
<dbReference type="EMBL" id="CP017415">
    <property type="protein sequence ID" value="AOU99048.1"/>
    <property type="molecule type" value="Genomic_DNA"/>
</dbReference>
<name>A0A1D8IR74_9GAMM</name>
<accession>A0A1D8IR74</accession>
<organism evidence="1 2">
    <name type="scientific">Acidihalobacter yilgarnensis</name>
    <dbReference type="NCBI Taxonomy" id="2819280"/>
    <lineage>
        <taxon>Bacteria</taxon>
        <taxon>Pseudomonadati</taxon>
        <taxon>Pseudomonadota</taxon>
        <taxon>Gammaproteobacteria</taxon>
        <taxon>Chromatiales</taxon>
        <taxon>Ectothiorhodospiraceae</taxon>
        <taxon>Acidihalobacter</taxon>
    </lineage>
</organism>